<sequence>MPKTVPGIIAAISLLLSILSVIVFSACAMTGETLFFVSFYILLFGTPILSITNIVFGGIGIIMETGVKKRIPIITAILGIPVIPLYVYFLVSYSFAP</sequence>
<feature type="transmembrane region" description="Helical" evidence="1">
    <location>
        <begin position="71"/>
        <end position="91"/>
    </location>
</feature>
<keyword evidence="1" id="KW-0812">Transmembrane</keyword>
<dbReference type="AlphaFoldDB" id="A0A3L7JV55"/>
<accession>A0A3L7JV55</accession>
<comment type="caution">
    <text evidence="2">The sequence shown here is derived from an EMBL/GenBank/DDBJ whole genome shotgun (WGS) entry which is preliminary data.</text>
</comment>
<evidence type="ECO:0000256" key="1">
    <source>
        <dbReference type="SAM" id="Phobius"/>
    </source>
</evidence>
<organism evidence="2 3">
    <name type="scientific">Falsibacillus albus</name>
    <dbReference type="NCBI Taxonomy" id="2478915"/>
    <lineage>
        <taxon>Bacteria</taxon>
        <taxon>Bacillati</taxon>
        <taxon>Bacillota</taxon>
        <taxon>Bacilli</taxon>
        <taxon>Bacillales</taxon>
        <taxon>Bacillaceae</taxon>
        <taxon>Falsibacillus</taxon>
    </lineage>
</organism>
<reference evidence="2 3" key="1">
    <citation type="submission" date="2018-10" db="EMBL/GenBank/DDBJ databases">
        <title>Falsibacillus sp. genome draft.</title>
        <authorList>
            <person name="Shi S."/>
        </authorList>
    </citation>
    <scope>NUCLEOTIDE SEQUENCE [LARGE SCALE GENOMIC DNA]</scope>
    <source>
        <strain evidence="2 3">GY 10110</strain>
    </source>
</reference>
<keyword evidence="3" id="KW-1185">Reference proteome</keyword>
<feature type="transmembrane region" description="Helical" evidence="1">
    <location>
        <begin position="35"/>
        <end position="59"/>
    </location>
</feature>
<gene>
    <name evidence="2" type="ORF">D9X91_19700</name>
</gene>
<dbReference type="Proteomes" id="UP000276770">
    <property type="component" value="Unassembled WGS sequence"/>
</dbReference>
<proteinExistence type="predicted"/>
<dbReference type="RefSeq" id="WP_121682367.1">
    <property type="nucleotide sequence ID" value="NZ_RCVZ01000019.1"/>
</dbReference>
<keyword evidence="1" id="KW-1133">Transmembrane helix</keyword>
<evidence type="ECO:0000313" key="3">
    <source>
        <dbReference type="Proteomes" id="UP000276770"/>
    </source>
</evidence>
<evidence type="ECO:0000313" key="2">
    <source>
        <dbReference type="EMBL" id="RLQ92302.1"/>
    </source>
</evidence>
<dbReference type="EMBL" id="RCVZ01000019">
    <property type="protein sequence ID" value="RLQ92302.1"/>
    <property type="molecule type" value="Genomic_DNA"/>
</dbReference>
<name>A0A3L7JV55_9BACI</name>
<protein>
    <submittedName>
        <fullName evidence="2">Uncharacterized protein</fullName>
    </submittedName>
</protein>
<dbReference type="PROSITE" id="PS51257">
    <property type="entry name" value="PROKAR_LIPOPROTEIN"/>
    <property type="match status" value="1"/>
</dbReference>
<keyword evidence="1" id="KW-0472">Membrane</keyword>